<protein>
    <recommendedName>
        <fullName evidence="5">Trichohyalin-plectin-homology domain-containing protein</fullName>
    </recommendedName>
</protein>
<gene>
    <name evidence="3" type="ORF">M9Y10_002527</name>
</gene>
<dbReference type="EMBL" id="JAPFFF010000001">
    <property type="protein sequence ID" value="KAK8900204.1"/>
    <property type="molecule type" value="Genomic_DNA"/>
</dbReference>
<name>A0ABR2LA28_9EUKA</name>
<evidence type="ECO:0000256" key="1">
    <source>
        <dbReference type="SAM" id="Coils"/>
    </source>
</evidence>
<feature type="coiled-coil region" evidence="1">
    <location>
        <begin position="359"/>
        <end position="390"/>
    </location>
</feature>
<evidence type="ECO:0000313" key="4">
    <source>
        <dbReference type="Proteomes" id="UP001470230"/>
    </source>
</evidence>
<comment type="caution">
    <text evidence="3">The sequence shown here is derived from an EMBL/GenBank/DDBJ whole genome shotgun (WGS) entry which is preliminary data.</text>
</comment>
<dbReference type="PANTHER" id="PTHR28663">
    <property type="entry name" value="COILED-COIL DOMAIN-CONTAINING PROTEIN 173"/>
    <property type="match status" value="1"/>
</dbReference>
<accession>A0ABR2LA28</accession>
<dbReference type="PANTHER" id="PTHR28663:SF1">
    <property type="entry name" value="CILIA- AND FLAGELLA- ASSOCIATED PROTEIN 210"/>
    <property type="match status" value="1"/>
</dbReference>
<evidence type="ECO:0000313" key="3">
    <source>
        <dbReference type="EMBL" id="KAK8900204.1"/>
    </source>
</evidence>
<keyword evidence="1" id="KW-0175">Coiled coil</keyword>
<keyword evidence="4" id="KW-1185">Reference proteome</keyword>
<feature type="region of interest" description="Disordered" evidence="2">
    <location>
        <begin position="214"/>
        <end position="243"/>
    </location>
</feature>
<dbReference type="Proteomes" id="UP001470230">
    <property type="component" value="Unassembled WGS sequence"/>
</dbReference>
<evidence type="ECO:0000256" key="2">
    <source>
        <dbReference type="SAM" id="MobiDB-lite"/>
    </source>
</evidence>
<reference evidence="3 4" key="1">
    <citation type="submission" date="2024-04" db="EMBL/GenBank/DDBJ databases">
        <title>Tritrichomonas musculus Genome.</title>
        <authorList>
            <person name="Alves-Ferreira E."/>
            <person name="Grigg M."/>
            <person name="Lorenzi H."/>
            <person name="Galac M."/>
        </authorList>
    </citation>
    <scope>NUCLEOTIDE SEQUENCE [LARGE SCALE GENOMIC DNA]</scope>
    <source>
        <strain evidence="3 4">EAF2021</strain>
    </source>
</reference>
<dbReference type="InterPro" id="IPR039986">
    <property type="entry name" value="CFAP210"/>
</dbReference>
<proteinExistence type="predicted"/>
<evidence type="ECO:0008006" key="5">
    <source>
        <dbReference type="Google" id="ProtNLM"/>
    </source>
</evidence>
<sequence length="416" mass="49516">MSIQEVHTGYMNVDVIGNEDLFPNEGYEFPQHNNPKISLNSKTSAMFPLNPKINSKVKATQSIAAPPTGIIDPVMPQVRSHRSKLIYETMVKTRAKQVDYNQQKREYDAQVKDAEDQQEMEQIQLAKEKAQRQQLKARQKMRDLRQTYVEQLSEVEKRKQRERQAELDYEQELKRQNRIQQKEEEKKQERQRKINEERREEFRRINDEILMRKANKREQEEEEEKRIQKENAEVQAKNDARAAEEEKRRLAMTKKREHVVELMSIELQKTQNKNDQVQQAAESAASKAAIAEVTALKEKQERMFNERHNDWINLQKEKQARKRTGVKRAFPSRQTEIDEEAYARTQRRIENERVKQYQMLQAEDRKRREKEEIENDILEDQKMLQATQDKFNKSLAQLQSMIPPELGITVPQFTVK</sequence>
<organism evidence="3 4">
    <name type="scientific">Tritrichomonas musculus</name>
    <dbReference type="NCBI Taxonomy" id="1915356"/>
    <lineage>
        <taxon>Eukaryota</taxon>
        <taxon>Metamonada</taxon>
        <taxon>Parabasalia</taxon>
        <taxon>Tritrichomonadida</taxon>
        <taxon>Tritrichomonadidae</taxon>
        <taxon>Tritrichomonas</taxon>
    </lineage>
</organism>